<reference evidence="1" key="1">
    <citation type="journal article" date="2020" name="Stud. Mycol.">
        <title>101 Dothideomycetes genomes: a test case for predicting lifestyles and emergence of pathogens.</title>
        <authorList>
            <person name="Haridas S."/>
            <person name="Albert R."/>
            <person name="Binder M."/>
            <person name="Bloem J."/>
            <person name="Labutti K."/>
            <person name="Salamov A."/>
            <person name="Andreopoulos B."/>
            <person name="Baker S."/>
            <person name="Barry K."/>
            <person name="Bills G."/>
            <person name="Bluhm B."/>
            <person name="Cannon C."/>
            <person name="Castanera R."/>
            <person name="Culley D."/>
            <person name="Daum C."/>
            <person name="Ezra D."/>
            <person name="Gonzalez J."/>
            <person name="Henrissat B."/>
            <person name="Kuo A."/>
            <person name="Liang C."/>
            <person name="Lipzen A."/>
            <person name="Lutzoni F."/>
            <person name="Magnuson J."/>
            <person name="Mondo S."/>
            <person name="Nolan M."/>
            <person name="Ohm R."/>
            <person name="Pangilinan J."/>
            <person name="Park H.-J."/>
            <person name="Ramirez L."/>
            <person name="Alfaro M."/>
            <person name="Sun H."/>
            <person name="Tritt A."/>
            <person name="Yoshinaga Y."/>
            <person name="Zwiers L.-H."/>
            <person name="Turgeon B."/>
            <person name="Goodwin S."/>
            <person name="Spatafora J."/>
            <person name="Crous P."/>
            <person name="Grigoriev I."/>
        </authorList>
    </citation>
    <scope>NUCLEOTIDE SEQUENCE</scope>
    <source>
        <strain evidence="1">ATCC 200398</strain>
    </source>
</reference>
<accession>A0ACB6R0I3</accession>
<evidence type="ECO:0000313" key="1">
    <source>
        <dbReference type="EMBL" id="KAF2472646.1"/>
    </source>
</evidence>
<dbReference type="Proteomes" id="UP000799755">
    <property type="component" value="Unassembled WGS sequence"/>
</dbReference>
<sequence>MKFTKTFTIQNPLRLKKPTSTFLGSGRGDKEVDHNETIKRWTRDTIRTVADSTSRADYDVETLRRLTDNLLTSRRDVTPDELDALIEELIQAHSQKHIAIMATMHKASREVVMANLQRELRANARSRDGTATALRLVVEAAQGNFAMIARAEVQWADALLALSTAGLEDICGTLKSYSNLLSTSAPVFSVLDMSMATQIQYRACQQFSLVVRDLLRDCRLQKAYTACIWLSRLNPTSRLTRMLDEVCQDWRTWAAWRPNESRIQRWATLDSQKRKALTDVLRLEGPDDPTGTDSTRMAGVLSRLDSSSVIHCGSTIIMVPEREDPSTTLERILVVLDAVIEQDSSSLSAFTKTFLDNTTTTEQVQTVDAALVTKDSSIIASVLPFIDNTNGSSAGGPLQLISALSKVDEGGDQLRELMTPSILEAIPTYLELGQMEFQDYAEKGMPLESVGMHFANRLYRLKDAAWLVPRLQPDARDLLHRLVPVDILQAALSLHDTLWQGSDRPTTGLVVMLKAYCRGQLTDQDECSKEERAFISGMLQIWTRSRNPHHRKAALVLAQATHIPVDIRHSCLTSLPSVSEMLMEAVCEMENIERACFRITRALAPASSGHGQRNEVLSSVKGRWIELLEALIHSQGADLAQRMCNSLTVKQWFQWQDGLRKLFLDGAGQQQRLSTPLLQRSSLHWSGRLSTEFSRELELVQEATNGPQIRHILLQQEDITVIGQLLRAMKLANSNSDIPRPVVVGILSNLRADCRNTQAITDALSRLTFMSAIGIAAAERLVGALAFNRQRNFKDFLSTVPQASELVDSDIRAMNCIAAVYT</sequence>
<name>A0ACB6R0I3_9PLEO</name>
<keyword evidence="2" id="KW-1185">Reference proteome</keyword>
<proteinExistence type="predicted"/>
<organism evidence="1 2">
    <name type="scientific">Lindgomyces ingoldianus</name>
    <dbReference type="NCBI Taxonomy" id="673940"/>
    <lineage>
        <taxon>Eukaryota</taxon>
        <taxon>Fungi</taxon>
        <taxon>Dikarya</taxon>
        <taxon>Ascomycota</taxon>
        <taxon>Pezizomycotina</taxon>
        <taxon>Dothideomycetes</taxon>
        <taxon>Pleosporomycetidae</taxon>
        <taxon>Pleosporales</taxon>
        <taxon>Lindgomycetaceae</taxon>
        <taxon>Lindgomyces</taxon>
    </lineage>
</organism>
<protein>
    <submittedName>
        <fullName evidence="1">Uncharacterized protein</fullName>
    </submittedName>
</protein>
<dbReference type="EMBL" id="MU003501">
    <property type="protein sequence ID" value="KAF2472646.1"/>
    <property type="molecule type" value="Genomic_DNA"/>
</dbReference>
<evidence type="ECO:0000313" key="2">
    <source>
        <dbReference type="Proteomes" id="UP000799755"/>
    </source>
</evidence>
<comment type="caution">
    <text evidence="1">The sequence shown here is derived from an EMBL/GenBank/DDBJ whole genome shotgun (WGS) entry which is preliminary data.</text>
</comment>
<gene>
    <name evidence="1" type="ORF">BDR25DRAFT_341564</name>
</gene>